<feature type="transmembrane region" description="Helical" evidence="4">
    <location>
        <begin position="346"/>
        <end position="370"/>
    </location>
</feature>
<protein>
    <submittedName>
        <fullName evidence="5">Membrane protein</fullName>
    </submittedName>
</protein>
<dbReference type="AlphaFoldDB" id="W8RSN8"/>
<feature type="transmembrane region" description="Helical" evidence="4">
    <location>
        <begin position="111"/>
        <end position="128"/>
    </location>
</feature>
<evidence type="ECO:0000256" key="3">
    <source>
        <dbReference type="ARBA" id="ARBA00023136"/>
    </source>
</evidence>
<dbReference type="HOGENOM" id="CLU_057648_0_0_5"/>
<feature type="transmembrane region" description="Helical" evidence="4">
    <location>
        <begin position="25"/>
        <end position="45"/>
    </location>
</feature>
<keyword evidence="1 4" id="KW-0812">Transmembrane</keyword>
<keyword evidence="2 4" id="KW-1133">Transmembrane helix</keyword>
<feature type="transmembrane region" description="Helical" evidence="4">
    <location>
        <begin position="180"/>
        <end position="200"/>
    </location>
</feature>
<feature type="transmembrane region" description="Helical" evidence="4">
    <location>
        <begin position="284"/>
        <end position="306"/>
    </location>
</feature>
<dbReference type="STRING" id="1294273.roselon_01856"/>
<reference evidence="5 6" key="1">
    <citation type="submission" date="2013-03" db="EMBL/GenBank/DDBJ databases">
        <authorList>
            <person name="Fiebig A."/>
            <person name="Goeker M."/>
            <person name="Klenk H.-P.P."/>
        </authorList>
    </citation>
    <scope>NUCLEOTIDE SEQUENCE [LARGE SCALE GENOMIC DNA]</scope>
    <source>
        <strain evidence="6">DSM 19469</strain>
    </source>
</reference>
<evidence type="ECO:0000256" key="4">
    <source>
        <dbReference type="SAM" id="Phobius"/>
    </source>
</evidence>
<dbReference type="GO" id="GO:0022857">
    <property type="term" value="F:transmembrane transporter activity"/>
    <property type="evidence" value="ECO:0007669"/>
    <property type="project" value="InterPro"/>
</dbReference>
<feature type="transmembrane region" description="Helical" evidence="4">
    <location>
        <begin position="312"/>
        <end position="334"/>
    </location>
</feature>
<feature type="transmembrane region" description="Helical" evidence="4">
    <location>
        <begin position="220"/>
        <end position="245"/>
    </location>
</feature>
<organism evidence="5 6">
    <name type="scientific">Roseicyclus elongatus DSM 19469</name>
    <dbReference type="NCBI Taxonomy" id="1294273"/>
    <lineage>
        <taxon>Bacteria</taxon>
        <taxon>Pseudomonadati</taxon>
        <taxon>Pseudomonadota</taxon>
        <taxon>Alphaproteobacteria</taxon>
        <taxon>Rhodobacterales</taxon>
        <taxon>Roseobacteraceae</taxon>
        <taxon>Roseicyclus</taxon>
    </lineage>
</organism>
<keyword evidence="6" id="KW-1185">Reference proteome</keyword>
<feature type="transmembrane region" description="Helical" evidence="4">
    <location>
        <begin position="65"/>
        <end position="84"/>
    </location>
</feature>
<dbReference type="Proteomes" id="UP000019593">
    <property type="component" value="Chromosome"/>
</dbReference>
<gene>
    <name evidence="5" type="ORF">roselon_01856</name>
</gene>
<evidence type="ECO:0000256" key="1">
    <source>
        <dbReference type="ARBA" id="ARBA00022692"/>
    </source>
</evidence>
<keyword evidence="3 4" id="KW-0472">Membrane</keyword>
<evidence type="ECO:0000256" key="2">
    <source>
        <dbReference type="ARBA" id="ARBA00022989"/>
    </source>
</evidence>
<dbReference type="RefSeq" id="WP_198020739.1">
    <property type="nucleotide sequence ID" value="NZ_CP004372.1"/>
</dbReference>
<dbReference type="eggNOG" id="COG2223">
    <property type="taxonomic scope" value="Bacteria"/>
</dbReference>
<dbReference type="Pfam" id="PF07690">
    <property type="entry name" value="MFS_1"/>
    <property type="match status" value="1"/>
</dbReference>
<evidence type="ECO:0000313" key="5">
    <source>
        <dbReference type="EMBL" id="AHM04219.1"/>
    </source>
</evidence>
<name>W8RSN8_9RHOB</name>
<accession>W8RSN8</accession>
<dbReference type="InterPro" id="IPR011701">
    <property type="entry name" value="MFS"/>
</dbReference>
<dbReference type="Gene3D" id="1.20.1250.20">
    <property type="entry name" value="MFS general substrate transporter like domains"/>
    <property type="match status" value="2"/>
</dbReference>
<feature type="transmembrane region" description="Helical" evidence="4">
    <location>
        <begin position="89"/>
        <end position="105"/>
    </location>
</feature>
<dbReference type="EMBL" id="CP004372">
    <property type="protein sequence ID" value="AHM04219.1"/>
    <property type="molecule type" value="Genomic_DNA"/>
</dbReference>
<dbReference type="PATRIC" id="fig|1294273.3.peg.1828"/>
<dbReference type="SUPFAM" id="SSF103473">
    <property type="entry name" value="MFS general substrate transporter"/>
    <property type="match status" value="1"/>
</dbReference>
<dbReference type="KEGG" id="red:roselon_01856"/>
<feature type="transmembrane region" description="Helical" evidence="4">
    <location>
        <begin position="376"/>
        <end position="394"/>
    </location>
</feature>
<evidence type="ECO:0000313" key="6">
    <source>
        <dbReference type="Proteomes" id="UP000019593"/>
    </source>
</evidence>
<sequence>MALGDTLKTLSLSEAEALPIWRRPVALLAVMAFAMPIAFATWSALLNNFVIEMAGFDGSDIGWLHTVREIPGFLAIGVILLILFIREQVLGLISLMLLGIATAMTAQFPSLGGLLFVTLLSSIGFHYYETVNQSLQLQWIDKKKAPQTLGWLLSIGSGATLVAYALIVLTWRAYDLSYDLVYWVAGGTTAAIALFCFLAYPQFESPNPQTKKMVLRKRYWLYYALQFMSGARRQIFVVFAGFMMVERYGFEVHQITALFMGTLLANMVAAPLLGAVVARFGERLALIIEYAGLGMVFILYAGLYWFDWGPVMAGALYVVNHLFFALALAIKTYFQKIAAPGDIAPTAAVAFTINHIAAVFLPAGLGYLWLTSPVSVFVLAAAMALVSLLLSLLVPRHPEPGRETLLVGPP</sequence>
<proteinExistence type="predicted"/>
<feature type="transmembrane region" description="Helical" evidence="4">
    <location>
        <begin position="257"/>
        <end position="277"/>
    </location>
</feature>
<dbReference type="InterPro" id="IPR036259">
    <property type="entry name" value="MFS_trans_sf"/>
</dbReference>
<feature type="transmembrane region" description="Helical" evidence="4">
    <location>
        <begin position="149"/>
        <end position="174"/>
    </location>
</feature>